<protein>
    <submittedName>
        <fullName evidence="3">Acyltransferase</fullName>
    </submittedName>
</protein>
<evidence type="ECO:0000313" key="4">
    <source>
        <dbReference type="Proteomes" id="UP000177515"/>
    </source>
</evidence>
<feature type="transmembrane region" description="Helical" evidence="1">
    <location>
        <begin position="137"/>
        <end position="158"/>
    </location>
</feature>
<feature type="transmembrane region" description="Helical" evidence="1">
    <location>
        <begin position="319"/>
        <end position="340"/>
    </location>
</feature>
<dbReference type="Pfam" id="PF01757">
    <property type="entry name" value="Acyl_transf_3"/>
    <property type="match status" value="1"/>
</dbReference>
<keyword evidence="3" id="KW-0012">Acyltransferase</keyword>
<dbReference type="InterPro" id="IPR050879">
    <property type="entry name" value="Acyltransferase_3"/>
</dbReference>
<feature type="transmembrane region" description="Helical" evidence="1">
    <location>
        <begin position="84"/>
        <end position="106"/>
    </location>
</feature>
<proteinExistence type="predicted"/>
<accession>A0ABN4TYD6</accession>
<keyword evidence="1" id="KW-0472">Membrane</keyword>
<sequence length="371" mass="39798">MLRGVSILLVLLHHFNIAYPLQDTVLAATLGWPAVRAVARNGNYGVTIFFVISGFLITTNALERWGSLERIRLPGFYALRAARILPGLFLALLAVDTLALAGVRIFDNRAGAPVSLWTVNLAGATFWMNVLITQHGWINYPLGVLWSLSVEAVFYLLFPLACVGLRRPSVRLALALAAICIGPLYRYAHAGDEGGFLYAYPACFDAIAIGCCAAVLARQRPFPVLQQRAVRALVAAAMAALYLAWPIAQSHVLGVSAMALATALLLLGSGRAAPLSRPARALAACGRRSYEIYLFHLLVLGSMRTLMPAAMIAGDAKTVLLAAYLVLSVAVGACVAWSWSDPINAAWRRRWVRYPASAPSADGRGGQSAAN</sequence>
<feature type="transmembrane region" description="Helical" evidence="1">
    <location>
        <begin position="195"/>
        <end position="217"/>
    </location>
</feature>
<dbReference type="InterPro" id="IPR002656">
    <property type="entry name" value="Acyl_transf_3_dom"/>
</dbReference>
<keyword evidence="3" id="KW-0808">Transferase</keyword>
<evidence type="ECO:0000313" key="3">
    <source>
        <dbReference type="EMBL" id="AOZ10680.1"/>
    </source>
</evidence>
<keyword evidence="1" id="KW-0812">Transmembrane</keyword>
<dbReference type="PANTHER" id="PTHR23028">
    <property type="entry name" value="ACETYLTRANSFERASE"/>
    <property type="match status" value="1"/>
</dbReference>
<feature type="transmembrane region" description="Helical" evidence="1">
    <location>
        <begin position="253"/>
        <end position="273"/>
    </location>
</feature>
<feature type="transmembrane region" description="Helical" evidence="1">
    <location>
        <begin position="229"/>
        <end position="247"/>
    </location>
</feature>
<gene>
    <name evidence="3" type="ORF">BKK80_21580</name>
</gene>
<reference evidence="3 4" key="1">
    <citation type="submission" date="2016-10" db="EMBL/GenBank/DDBJ databases">
        <title>Complete genome sequences of three Cupriavidus strains isolated from various Malaysian environments.</title>
        <authorList>
            <person name="Abdullah A.A.-A."/>
            <person name="Shafie N.A.H."/>
            <person name="Lau N.S."/>
        </authorList>
    </citation>
    <scope>NUCLEOTIDE SEQUENCE [LARGE SCALE GENOMIC DNA]</scope>
    <source>
        <strain evidence="3 4">USMAA1020</strain>
    </source>
</reference>
<feature type="transmembrane region" description="Helical" evidence="1">
    <location>
        <begin position="293"/>
        <end position="313"/>
    </location>
</feature>
<dbReference type="PANTHER" id="PTHR23028:SF53">
    <property type="entry name" value="ACYL_TRANSF_3 DOMAIN-CONTAINING PROTEIN"/>
    <property type="match status" value="1"/>
</dbReference>
<feature type="domain" description="Acyltransferase 3" evidence="2">
    <location>
        <begin position="2"/>
        <end position="335"/>
    </location>
</feature>
<keyword evidence="1" id="KW-1133">Transmembrane helix</keyword>
<feature type="transmembrane region" description="Helical" evidence="1">
    <location>
        <begin position="170"/>
        <end position="189"/>
    </location>
</feature>
<keyword evidence="4" id="KW-1185">Reference proteome</keyword>
<name>A0ABN4TYD6_9BURK</name>
<organism evidence="3 4">
    <name type="scientific">Cupriavidus malaysiensis</name>
    <dbReference type="NCBI Taxonomy" id="367825"/>
    <lineage>
        <taxon>Bacteria</taxon>
        <taxon>Pseudomonadati</taxon>
        <taxon>Pseudomonadota</taxon>
        <taxon>Betaproteobacteria</taxon>
        <taxon>Burkholderiales</taxon>
        <taxon>Burkholderiaceae</taxon>
        <taxon>Cupriavidus</taxon>
    </lineage>
</organism>
<dbReference type="Proteomes" id="UP000177515">
    <property type="component" value="Chromosome 2"/>
</dbReference>
<feature type="transmembrane region" description="Helical" evidence="1">
    <location>
        <begin position="44"/>
        <end position="63"/>
    </location>
</feature>
<dbReference type="GO" id="GO:0016746">
    <property type="term" value="F:acyltransferase activity"/>
    <property type="evidence" value="ECO:0007669"/>
    <property type="project" value="UniProtKB-KW"/>
</dbReference>
<evidence type="ECO:0000259" key="2">
    <source>
        <dbReference type="Pfam" id="PF01757"/>
    </source>
</evidence>
<evidence type="ECO:0000256" key="1">
    <source>
        <dbReference type="SAM" id="Phobius"/>
    </source>
</evidence>
<dbReference type="EMBL" id="CP017755">
    <property type="protein sequence ID" value="AOZ10680.1"/>
    <property type="molecule type" value="Genomic_DNA"/>
</dbReference>